<name>A0A6L8MIV8_9BURK</name>
<dbReference type="Gene3D" id="3.90.850.10">
    <property type="entry name" value="Fumarylacetoacetase-like, C-terminal domain"/>
    <property type="match status" value="1"/>
</dbReference>
<feature type="domain" description="Fumarylacetoacetase N-terminal" evidence="2">
    <location>
        <begin position="1"/>
        <end position="77"/>
    </location>
</feature>
<gene>
    <name evidence="3" type="ORF">GTP44_07805</name>
</gene>
<evidence type="ECO:0000259" key="1">
    <source>
        <dbReference type="Pfam" id="PF01557"/>
    </source>
</evidence>
<dbReference type="PANTHER" id="PTHR43211:SF1">
    <property type="entry name" value="BLL6422 PROTEIN"/>
    <property type="match status" value="1"/>
</dbReference>
<dbReference type="Proteomes" id="UP000474565">
    <property type="component" value="Unassembled WGS sequence"/>
</dbReference>
<dbReference type="AlphaFoldDB" id="A0A6L8MIV8"/>
<organism evidence="3 4">
    <name type="scientific">Duganella lactea</name>
    <dbReference type="NCBI Taxonomy" id="2692173"/>
    <lineage>
        <taxon>Bacteria</taxon>
        <taxon>Pseudomonadati</taxon>
        <taxon>Pseudomonadota</taxon>
        <taxon>Betaproteobacteria</taxon>
        <taxon>Burkholderiales</taxon>
        <taxon>Oxalobacteraceae</taxon>
        <taxon>Telluria group</taxon>
        <taxon>Duganella</taxon>
    </lineage>
</organism>
<reference evidence="3 4" key="1">
    <citation type="submission" date="2019-12" db="EMBL/GenBank/DDBJ databases">
        <title>Novel species isolated from a subtropical stream in China.</title>
        <authorList>
            <person name="Lu H."/>
        </authorList>
    </citation>
    <scope>NUCLEOTIDE SEQUENCE [LARGE SCALE GENOMIC DNA]</scope>
    <source>
        <strain evidence="3 4">FT50W</strain>
    </source>
</reference>
<dbReference type="PANTHER" id="PTHR43211">
    <property type="entry name" value="FUMARYLACETOACETATE HYDROLASE"/>
    <property type="match status" value="1"/>
</dbReference>
<evidence type="ECO:0000313" key="3">
    <source>
        <dbReference type="EMBL" id="MYM81862.1"/>
    </source>
</evidence>
<dbReference type="SUPFAM" id="SSF56529">
    <property type="entry name" value="FAH"/>
    <property type="match status" value="1"/>
</dbReference>
<proteinExistence type="predicted"/>
<comment type="caution">
    <text evidence="3">The sequence shown here is derived from an EMBL/GenBank/DDBJ whole genome shotgun (WGS) entry which is preliminary data.</text>
</comment>
<dbReference type="Pfam" id="PF01557">
    <property type="entry name" value="FAA_hydrolase"/>
    <property type="match status" value="1"/>
</dbReference>
<dbReference type="RefSeq" id="WP_161018985.1">
    <property type="nucleotide sequence ID" value="NZ_WWCP01000006.1"/>
</dbReference>
<evidence type="ECO:0000259" key="2">
    <source>
        <dbReference type="Pfam" id="PF18288"/>
    </source>
</evidence>
<keyword evidence="3" id="KW-0378">Hydrolase</keyword>
<protein>
    <submittedName>
        <fullName evidence="3">Fumarylacetoacetate hydrolase</fullName>
    </submittedName>
</protein>
<evidence type="ECO:0000313" key="4">
    <source>
        <dbReference type="Proteomes" id="UP000474565"/>
    </source>
</evidence>
<dbReference type="EMBL" id="WWCP01000006">
    <property type="protein sequence ID" value="MYM81862.1"/>
    <property type="molecule type" value="Genomic_DNA"/>
</dbReference>
<dbReference type="InterPro" id="IPR011234">
    <property type="entry name" value="Fumarylacetoacetase-like_C"/>
</dbReference>
<dbReference type="GO" id="GO:0016787">
    <property type="term" value="F:hydrolase activity"/>
    <property type="evidence" value="ECO:0007669"/>
    <property type="project" value="UniProtKB-KW"/>
</dbReference>
<dbReference type="InterPro" id="IPR036663">
    <property type="entry name" value="Fumarylacetoacetase_C_sf"/>
</dbReference>
<dbReference type="Pfam" id="PF18288">
    <property type="entry name" value="FAA_hydro_N_2"/>
    <property type="match status" value="1"/>
</dbReference>
<sequence length="335" mass="35867">MKFATLQDHTLDGQLLLVSRDLRRCIAAGPLAPSLLHALQHWTEVEPALQARYAALNAGALASQPFDPRQCAAPLPRGPQWCDGSAFLNHAHLMAQAFNTPPIPDLETIPLMYQGASDDFLGPHVDVPLPSEADAIDFEGEFGVVVGAVPMGCAPAEALAAVRLVVQLNDWSLRAMGPREMRTGFGFLQAKPSTSFAPVAVTPDELGNAWHDGRVQLQLEVDWNGERFGQPHGGEMSFSFGDLIAHAARTRRLTPGTLIGSGTVSNASRAAGSACIAERRVIEIIDRGEPLTGFMRFDDRVRMEARWPGAGAGPFGVIEQRVVRAANAGNAEPAA</sequence>
<dbReference type="InterPro" id="IPR041072">
    <property type="entry name" value="FAA_hydro_N"/>
</dbReference>
<feature type="domain" description="Fumarylacetoacetase-like C-terminal" evidence="1">
    <location>
        <begin position="81"/>
        <end position="322"/>
    </location>
</feature>
<accession>A0A6L8MIV8</accession>